<evidence type="ECO:0000313" key="2">
    <source>
        <dbReference type="EMBL" id="MPN44408.1"/>
    </source>
</evidence>
<keyword evidence="1" id="KW-0812">Transmembrane</keyword>
<keyword evidence="1" id="KW-0472">Membrane</keyword>
<gene>
    <name evidence="2" type="ORF">SDC9_191973</name>
</gene>
<evidence type="ECO:0000256" key="1">
    <source>
        <dbReference type="SAM" id="Phobius"/>
    </source>
</evidence>
<protein>
    <submittedName>
        <fullName evidence="2">Uncharacterized protein</fullName>
    </submittedName>
</protein>
<organism evidence="2">
    <name type="scientific">bioreactor metagenome</name>
    <dbReference type="NCBI Taxonomy" id="1076179"/>
    <lineage>
        <taxon>unclassified sequences</taxon>
        <taxon>metagenomes</taxon>
        <taxon>ecological metagenomes</taxon>
    </lineage>
</organism>
<accession>A0A645HZH7</accession>
<proteinExistence type="predicted"/>
<dbReference type="EMBL" id="VSSQ01103520">
    <property type="protein sequence ID" value="MPN44408.1"/>
    <property type="molecule type" value="Genomic_DNA"/>
</dbReference>
<dbReference type="AlphaFoldDB" id="A0A645HZH7"/>
<sequence length="77" mass="8631">MPIATPAKPIANIAKVNGTAIIFIKTLTMEKYWKLWINIGLIPIWTATDKETDLMIDGGTGILFIFLYIGSYKKTIE</sequence>
<reference evidence="2" key="1">
    <citation type="submission" date="2019-08" db="EMBL/GenBank/DDBJ databases">
        <authorList>
            <person name="Kucharzyk K."/>
            <person name="Murdoch R.W."/>
            <person name="Higgins S."/>
            <person name="Loffler F."/>
        </authorList>
    </citation>
    <scope>NUCLEOTIDE SEQUENCE</scope>
</reference>
<keyword evidence="1" id="KW-1133">Transmembrane helix</keyword>
<comment type="caution">
    <text evidence="2">The sequence shown here is derived from an EMBL/GenBank/DDBJ whole genome shotgun (WGS) entry which is preliminary data.</text>
</comment>
<feature type="transmembrane region" description="Helical" evidence="1">
    <location>
        <begin position="54"/>
        <end position="72"/>
    </location>
</feature>
<name>A0A645HZH7_9ZZZZ</name>